<reference evidence="1" key="1">
    <citation type="submission" date="2023-03" db="EMBL/GenBank/DDBJ databases">
        <title>Massive genome expansion in bonnet fungi (Mycena s.s.) driven by repeated elements and novel gene families across ecological guilds.</title>
        <authorList>
            <consortium name="Lawrence Berkeley National Laboratory"/>
            <person name="Harder C.B."/>
            <person name="Miyauchi S."/>
            <person name="Viragh M."/>
            <person name="Kuo A."/>
            <person name="Thoen E."/>
            <person name="Andreopoulos B."/>
            <person name="Lu D."/>
            <person name="Skrede I."/>
            <person name="Drula E."/>
            <person name="Henrissat B."/>
            <person name="Morin E."/>
            <person name="Kohler A."/>
            <person name="Barry K."/>
            <person name="LaButti K."/>
            <person name="Morin E."/>
            <person name="Salamov A."/>
            <person name="Lipzen A."/>
            <person name="Mereny Z."/>
            <person name="Hegedus B."/>
            <person name="Baldrian P."/>
            <person name="Stursova M."/>
            <person name="Weitz H."/>
            <person name="Taylor A."/>
            <person name="Grigoriev I.V."/>
            <person name="Nagy L.G."/>
            <person name="Martin F."/>
            <person name="Kauserud H."/>
        </authorList>
    </citation>
    <scope>NUCLEOTIDE SEQUENCE</scope>
    <source>
        <strain evidence="1">CBHHK188m</strain>
    </source>
</reference>
<sequence length="424" mass="46664">MVAGAAEKIHGQVAKEDHRIGGVCCELRNVMISTPALWCDIRLVGTEETKHPLLNEQIKRTRNHPIRLLIHRRKVETSGDSKGGAATGEVLACLIASAPRWTEATIMVDVAYIPMFAGIRGHLAQLQYLDLRVLGPLNGSSPSPMSGHPFELAPALRELGIHTANQVKVPMDQITLLFGTHSTPLHRVLVCGARNLVDLRFSPGSHSYLEEFTTSPMTLPKVRRLYCPALAFLRMVILPALEELALATTHHVRHFEHFLIQSPETCITKLTITHASWDCIASMEKLLWASKGTTSLVICLRPEDNDILRALTMRASGGTVGLRIESITVVLDGCLDVGGFDGTEELEKMITSRMCIGEEACAQLRSIQISSAALPTTFCARLVALRGKGLEVTFLDFVHDAAEHTWGEVWESPLHETRIMATRV</sequence>
<gene>
    <name evidence="1" type="ORF">DFH07DRAFT_950379</name>
</gene>
<proteinExistence type="predicted"/>
<dbReference type="Proteomes" id="UP001215280">
    <property type="component" value="Unassembled WGS sequence"/>
</dbReference>
<dbReference type="EMBL" id="JARJLG010000007">
    <property type="protein sequence ID" value="KAJ7779312.1"/>
    <property type="molecule type" value="Genomic_DNA"/>
</dbReference>
<dbReference type="AlphaFoldDB" id="A0AAD7K6F4"/>
<evidence type="ECO:0000313" key="2">
    <source>
        <dbReference type="Proteomes" id="UP001215280"/>
    </source>
</evidence>
<protein>
    <submittedName>
        <fullName evidence="1">Uncharacterized protein</fullName>
    </submittedName>
</protein>
<comment type="caution">
    <text evidence="1">The sequence shown here is derived from an EMBL/GenBank/DDBJ whole genome shotgun (WGS) entry which is preliminary data.</text>
</comment>
<evidence type="ECO:0000313" key="1">
    <source>
        <dbReference type="EMBL" id="KAJ7779312.1"/>
    </source>
</evidence>
<name>A0AAD7K6F4_9AGAR</name>
<keyword evidence="2" id="KW-1185">Reference proteome</keyword>
<organism evidence="1 2">
    <name type="scientific">Mycena maculata</name>
    <dbReference type="NCBI Taxonomy" id="230809"/>
    <lineage>
        <taxon>Eukaryota</taxon>
        <taxon>Fungi</taxon>
        <taxon>Dikarya</taxon>
        <taxon>Basidiomycota</taxon>
        <taxon>Agaricomycotina</taxon>
        <taxon>Agaricomycetes</taxon>
        <taxon>Agaricomycetidae</taxon>
        <taxon>Agaricales</taxon>
        <taxon>Marasmiineae</taxon>
        <taxon>Mycenaceae</taxon>
        <taxon>Mycena</taxon>
    </lineage>
</organism>
<accession>A0AAD7K6F4</accession>